<name>A0A4Z1G5G5_9HELO</name>
<sequence>MDPKLVVDDDFCSRHLEDEIDENNTKEPLPAKLGKNKRVLPTEEERAITKRFSAYYEDLANCESLRTTNPDWFIGLFWWIDPATGAKTYPSRDMVIKTITLVATGPCEQLTDLEKDIAQAYDGFGDTVFTELDSSRAFDPAVDTVSANPGWVPNYNWWPAPLAEKIVE</sequence>
<dbReference type="AlphaFoldDB" id="A0A4Z1G5G5"/>
<gene>
    <name evidence="1" type="ORF">BPAE_0003g00240</name>
</gene>
<accession>A0A4Z1G5G5</accession>
<keyword evidence="2" id="KW-1185">Reference proteome</keyword>
<comment type="caution">
    <text evidence="1">The sequence shown here is derived from an EMBL/GenBank/DDBJ whole genome shotgun (WGS) entry which is preliminary data.</text>
</comment>
<evidence type="ECO:0000313" key="1">
    <source>
        <dbReference type="EMBL" id="TGO30740.1"/>
    </source>
</evidence>
<dbReference type="EMBL" id="PQXI01000003">
    <property type="protein sequence ID" value="TGO30740.1"/>
    <property type="molecule type" value="Genomic_DNA"/>
</dbReference>
<proteinExistence type="predicted"/>
<dbReference type="Proteomes" id="UP000297910">
    <property type="component" value="Unassembled WGS sequence"/>
</dbReference>
<organism evidence="1 2">
    <name type="scientific">Botrytis paeoniae</name>
    <dbReference type="NCBI Taxonomy" id="278948"/>
    <lineage>
        <taxon>Eukaryota</taxon>
        <taxon>Fungi</taxon>
        <taxon>Dikarya</taxon>
        <taxon>Ascomycota</taxon>
        <taxon>Pezizomycotina</taxon>
        <taxon>Leotiomycetes</taxon>
        <taxon>Helotiales</taxon>
        <taxon>Sclerotiniaceae</taxon>
        <taxon>Botrytis</taxon>
    </lineage>
</organism>
<evidence type="ECO:0000313" key="2">
    <source>
        <dbReference type="Proteomes" id="UP000297910"/>
    </source>
</evidence>
<protein>
    <submittedName>
        <fullName evidence="1">Uncharacterized protein</fullName>
    </submittedName>
</protein>
<reference evidence="1 2" key="1">
    <citation type="submission" date="2017-12" db="EMBL/GenBank/DDBJ databases">
        <title>Comparative genomics of Botrytis spp.</title>
        <authorList>
            <person name="Valero-Jimenez C.A."/>
            <person name="Tapia P."/>
            <person name="Veloso J."/>
            <person name="Silva-Moreno E."/>
            <person name="Staats M."/>
            <person name="Valdes J.H."/>
            <person name="Van Kan J.A.L."/>
        </authorList>
    </citation>
    <scope>NUCLEOTIDE SEQUENCE [LARGE SCALE GENOMIC DNA]</scope>
    <source>
        <strain evidence="1 2">Bp0003</strain>
    </source>
</reference>